<keyword evidence="1" id="KW-0805">Transcription regulation</keyword>
<sequence length="127" mass="13732">MTESDAAASLSALATDGVLQAGCPSRIVLEHVTSKWGLLLLIALSEGEQRWSELRQRADGISEKMLAQTLKTLEHDGLVRRDAQAVIPPRVDYSLTKRGHEVSALLIPLAEWAIQNSASIVRGHAAP</sequence>
<keyword evidence="3" id="KW-0804">Transcription</keyword>
<dbReference type="EMBL" id="BMCK01000004">
    <property type="protein sequence ID" value="GGD27035.1"/>
    <property type="molecule type" value="Genomic_DNA"/>
</dbReference>
<dbReference type="PANTHER" id="PTHR33204">
    <property type="entry name" value="TRANSCRIPTIONAL REGULATOR, MARR FAMILY"/>
    <property type="match status" value="1"/>
</dbReference>
<evidence type="ECO:0000313" key="5">
    <source>
        <dbReference type="EMBL" id="GGD27035.1"/>
    </source>
</evidence>
<evidence type="ECO:0000256" key="2">
    <source>
        <dbReference type="ARBA" id="ARBA00023125"/>
    </source>
</evidence>
<dbReference type="Pfam" id="PF01638">
    <property type="entry name" value="HxlR"/>
    <property type="match status" value="1"/>
</dbReference>
<dbReference type="RefSeq" id="WP_188422158.1">
    <property type="nucleotide sequence ID" value="NZ_BMCK01000004.1"/>
</dbReference>
<organism evidence="5 6">
    <name type="scientific">Nocardioides daphniae</name>
    <dbReference type="NCBI Taxonomy" id="402297"/>
    <lineage>
        <taxon>Bacteria</taxon>
        <taxon>Bacillati</taxon>
        <taxon>Actinomycetota</taxon>
        <taxon>Actinomycetes</taxon>
        <taxon>Propionibacteriales</taxon>
        <taxon>Nocardioidaceae</taxon>
        <taxon>Nocardioides</taxon>
    </lineage>
</organism>
<evidence type="ECO:0000256" key="1">
    <source>
        <dbReference type="ARBA" id="ARBA00023015"/>
    </source>
</evidence>
<dbReference type="PANTHER" id="PTHR33204:SF37">
    <property type="entry name" value="HTH-TYPE TRANSCRIPTIONAL REGULATOR YODB"/>
    <property type="match status" value="1"/>
</dbReference>
<dbReference type="PROSITE" id="PS51118">
    <property type="entry name" value="HTH_HXLR"/>
    <property type="match status" value="1"/>
</dbReference>
<name>A0ABQ1QI56_9ACTN</name>
<accession>A0ABQ1QI56</accession>
<keyword evidence="2" id="KW-0238">DNA-binding</keyword>
<evidence type="ECO:0000313" key="6">
    <source>
        <dbReference type="Proteomes" id="UP000630594"/>
    </source>
</evidence>
<keyword evidence="6" id="KW-1185">Reference proteome</keyword>
<dbReference type="InterPro" id="IPR002577">
    <property type="entry name" value="HTH_HxlR"/>
</dbReference>
<evidence type="ECO:0000259" key="4">
    <source>
        <dbReference type="PROSITE" id="PS51118"/>
    </source>
</evidence>
<protein>
    <submittedName>
        <fullName evidence="5">Transcriptional regulator</fullName>
    </submittedName>
</protein>
<dbReference type="Proteomes" id="UP000630594">
    <property type="component" value="Unassembled WGS sequence"/>
</dbReference>
<comment type="caution">
    <text evidence="5">The sequence shown here is derived from an EMBL/GenBank/DDBJ whole genome shotgun (WGS) entry which is preliminary data.</text>
</comment>
<dbReference type="InterPro" id="IPR036388">
    <property type="entry name" value="WH-like_DNA-bd_sf"/>
</dbReference>
<dbReference type="SUPFAM" id="SSF46785">
    <property type="entry name" value="Winged helix' DNA-binding domain"/>
    <property type="match status" value="1"/>
</dbReference>
<feature type="domain" description="HTH hxlR-type" evidence="4">
    <location>
        <begin position="23"/>
        <end position="121"/>
    </location>
</feature>
<dbReference type="Gene3D" id="1.10.10.10">
    <property type="entry name" value="Winged helix-like DNA-binding domain superfamily/Winged helix DNA-binding domain"/>
    <property type="match status" value="1"/>
</dbReference>
<reference evidence="6" key="1">
    <citation type="journal article" date="2019" name="Int. J. Syst. Evol. Microbiol.">
        <title>The Global Catalogue of Microorganisms (GCM) 10K type strain sequencing project: providing services to taxonomists for standard genome sequencing and annotation.</title>
        <authorList>
            <consortium name="The Broad Institute Genomics Platform"/>
            <consortium name="The Broad Institute Genome Sequencing Center for Infectious Disease"/>
            <person name="Wu L."/>
            <person name="Ma J."/>
        </authorList>
    </citation>
    <scope>NUCLEOTIDE SEQUENCE [LARGE SCALE GENOMIC DNA]</scope>
    <source>
        <strain evidence="6">CCM 7403</strain>
    </source>
</reference>
<gene>
    <name evidence="5" type="ORF">GCM10007231_28090</name>
</gene>
<proteinExistence type="predicted"/>
<dbReference type="InterPro" id="IPR036390">
    <property type="entry name" value="WH_DNA-bd_sf"/>
</dbReference>
<evidence type="ECO:0000256" key="3">
    <source>
        <dbReference type="ARBA" id="ARBA00023163"/>
    </source>
</evidence>